<keyword evidence="1" id="KW-0812">Transmembrane</keyword>
<accession>A0A1M6MXN4</accession>
<keyword evidence="1" id="KW-0472">Membrane</keyword>
<evidence type="ECO:0000313" key="3">
    <source>
        <dbReference type="Proteomes" id="UP000184387"/>
    </source>
</evidence>
<sequence>MRVFTVHARGGERPRTRLVREGFSFWAFLFGPLWLLWRGLWLALLGYLLLVFAIAFLPDPWEGWVGFALQVMLGLHARDLERWTLRRRGFSAEGVVAAPDEEMAVFRLVRARPELARGVMA</sequence>
<feature type="transmembrane region" description="Helical" evidence="1">
    <location>
        <begin position="23"/>
        <end position="55"/>
    </location>
</feature>
<dbReference type="Proteomes" id="UP000184387">
    <property type="component" value="Unassembled WGS sequence"/>
</dbReference>
<dbReference type="OrthoDB" id="7285394at2"/>
<dbReference type="Pfam" id="PF10947">
    <property type="entry name" value="DUF2628"/>
    <property type="match status" value="1"/>
</dbReference>
<gene>
    <name evidence="2" type="ORF">SAMN02745194_03636</name>
</gene>
<organism evidence="2 3">
    <name type="scientific">Muricoccus roseus</name>
    <dbReference type="NCBI Taxonomy" id="198092"/>
    <lineage>
        <taxon>Bacteria</taxon>
        <taxon>Pseudomonadati</taxon>
        <taxon>Pseudomonadota</taxon>
        <taxon>Alphaproteobacteria</taxon>
        <taxon>Acetobacterales</taxon>
        <taxon>Roseomonadaceae</taxon>
        <taxon>Muricoccus</taxon>
    </lineage>
</organism>
<keyword evidence="3" id="KW-1185">Reference proteome</keyword>
<proteinExistence type="predicted"/>
<name>A0A1M6MXN4_9PROT</name>
<reference evidence="2 3" key="1">
    <citation type="submission" date="2016-11" db="EMBL/GenBank/DDBJ databases">
        <authorList>
            <person name="Jaros S."/>
            <person name="Januszkiewicz K."/>
            <person name="Wedrychowicz H."/>
        </authorList>
    </citation>
    <scope>NUCLEOTIDE SEQUENCE [LARGE SCALE GENOMIC DNA]</scope>
    <source>
        <strain evidence="2 3">DSM 14916</strain>
    </source>
</reference>
<dbReference type="InterPro" id="IPR024399">
    <property type="entry name" value="DUF2628"/>
</dbReference>
<keyword evidence="1" id="KW-1133">Transmembrane helix</keyword>
<dbReference type="RefSeq" id="WP_073137296.1">
    <property type="nucleotide sequence ID" value="NZ_FQZF01000023.1"/>
</dbReference>
<evidence type="ECO:0000313" key="2">
    <source>
        <dbReference type="EMBL" id="SHJ88144.1"/>
    </source>
</evidence>
<dbReference type="EMBL" id="FQZF01000023">
    <property type="protein sequence ID" value="SHJ88144.1"/>
    <property type="molecule type" value="Genomic_DNA"/>
</dbReference>
<evidence type="ECO:0008006" key="4">
    <source>
        <dbReference type="Google" id="ProtNLM"/>
    </source>
</evidence>
<protein>
    <recommendedName>
        <fullName evidence="4">DUF2628 domain-containing protein</fullName>
    </recommendedName>
</protein>
<dbReference type="STRING" id="198092.SAMN02745194_03636"/>
<dbReference type="AlphaFoldDB" id="A0A1M6MXN4"/>
<feature type="transmembrane region" description="Helical" evidence="1">
    <location>
        <begin position="61"/>
        <end position="78"/>
    </location>
</feature>
<evidence type="ECO:0000256" key="1">
    <source>
        <dbReference type="SAM" id="Phobius"/>
    </source>
</evidence>